<dbReference type="Gene3D" id="3.40.50.720">
    <property type="entry name" value="NAD(P)-binding Rossmann-like Domain"/>
    <property type="match status" value="1"/>
</dbReference>
<keyword evidence="14" id="KW-0414">Isoprene biosynthesis</keyword>
<dbReference type="InterPro" id="IPR036169">
    <property type="entry name" value="DXPR_C_sf"/>
</dbReference>
<keyword evidence="11" id="KW-0809">Transit peptide</keyword>
<dbReference type="OrthoDB" id="3482at2759"/>
<accession>A0A976QR71</accession>
<proteinExistence type="inferred from homology"/>
<dbReference type="EMBL" id="CP056068">
    <property type="protein sequence ID" value="UKJ90105.2"/>
    <property type="molecule type" value="Genomic_DNA"/>
</dbReference>
<dbReference type="AlphaFoldDB" id="A0A976QR71"/>
<comment type="cofactor">
    <cofactor evidence="2">
        <name>Mg(2+)</name>
        <dbReference type="ChEBI" id="CHEBI:18420"/>
    </cofactor>
</comment>
<keyword evidence="7" id="KW-0934">Plastid</keyword>
<gene>
    <name evidence="20" type="ORF">MACJ_001033</name>
</gene>
<dbReference type="PANTHER" id="PTHR30525:SF0">
    <property type="entry name" value="1-DEOXY-D-XYLULOSE 5-PHOSPHATE REDUCTOISOMERASE, CHLOROPLASTIC"/>
    <property type="match status" value="1"/>
</dbReference>
<comment type="subcellular location">
    <subcellularLocation>
        <location evidence="3">Plastid</location>
        <location evidence="3">Apicoplast</location>
    </subcellularLocation>
</comment>
<evidence type="ECO:0000256" key="8">
    <source>
        <dbReference type="ARBA" id="ARBA00022723"/>
    </source>
</evidence>
<evidence type="ECO:0000313" key="21">
    <source>
        <dbReference type="Proteomes" id="UP000244803"/>
    </source>
</evidence>
<evidence type="ECO:0000256" key="16">
    <source>
        <dbReference type="ARBA" id="ARBA00073770"/>
    </source>
</evidence>
<keyword evidence="9" id="KW-0521">NADP</keyword>
<feature type="domain" description="1-deoxy-D-xylulose 5-phosphate reductoisomerase C-terminal" evidence="18">
    <location>
        <begin position="159"/>
        <end position="258"/>
    </location>
</feature>
<dbReference type="SUPFAM" id="SSF69055">
    <property type="entry name" value="1-deoxy-D-xylulose-5-phosphate reductoisomerase, C-terminal domain"/>
    <property type="match status" value="1"/>
</dbReference>
<comment type="similarity">
    <text evidence="5">Belongs to the DXR family.</text>
</comment>
<evidence type="ECO:0000256" key="6">
    <source>
        <dbReference type="ARBA" id="ARBA00012366"/>
    </source>
</evidence>
<organism evidence="20 21">
    <name type="scientific">Theileria orientalis</name>
    <dbReference type="NCBI Taxonomy" id="68886"/>
    <lineage>
        <taxon>Eukaryota</taxon>
        <taxon>Sar</taxon>
        <taxon>Alveolata</taxon>
        <taxon>Apicomplexa</taxon>
        <taxon>Aconoidasida</taxon>
        <taxon>Piroplasmida</taxon>
        <taxon>Theileriidae</taxon>
        <taxon>Theileria</taxon>
    </lineage>
</organism>
<protein>
    <recommendedName>
        <fullName evidence="16">1-deoxy-D-xylulose 5-phosphate reductoisomerase, apicoplastic</fullName>
        <ecNumber evidence="6">1.1.1.267</ecNumber>
    </recommendedName>
</protein>
<evidence type="ECO:0000256" key="15">
    <source>
        <dbReference type="ARBA" id="ARBA00048543"/>
    </source>
</evidence>
<evidence type="ECO:0000256" key="10">
    <source>
        <dbReference type="ARBA" id="ARBA00022887"/>
    </source>
</evidence>
<dbReference type="Gene3D" id="1.10.1740.10">
    <property type="match status" value="1"/>
</dbReference>
<dbReference type="GO" id="GO:0070402">
    <property type="term" value="F:NADPH binding"/>
    <property type="evidence" value="ECO:0007669"/>
    <property type="project" value="InterPro"/>
</dbReference>
<comment type="pathway">
    <text evidence="4">Isoprenoid biosynthesis; isopentenyl diphosphate biosynthesis via DXP pathway; isopentenyl diphosphate from 1-deoxy-D-xylulose 5-phosphate: step 1/6.</text>
</comment>
<comment type="catalytic activity">
    <reaction evidence="15">
        <text>2-C-methyl-D-erythritol 4-phosphate + NADP(+) = 1-deoxy-D-xylulose 5-phosphate + NADPH + H(+)</text>
        <dbReference type="Rhea" id="RHEA:13717"/>
        <dbReference type="ChEBI" id="CHEBI:15378"/>
        <dbReference type="ChEBI" id="CHEBI:57783"/>
        <dbReference type="ChEBI" id="CHEBI:57792"/>
        <dbReference type="ChEBI" id="CHEBI:58262"/>
        <dbReference type="ChEBI" id="CHEBI:58349"/>
        <dbReference type="EC" id="1.1.1.267"/>
    </reaction>
    <physiologicalReaction direction="right-to-left" evidence="15">
        <dbReference type="Rhea" id="RHEA:13719"/>
    </physiologicalReaction>
</comment>
<evidence type="ECO:0000256" key="3">
    <source>
        <dbReference type="ARBA" id="ARBA00004467"/>
    </source>
</evidence>
<evidence type="ECO:0000313" key="20">
    <source>
        <dbReference type="EMBL" id="UKJ90105.2"/>
    </source>
</evidence>
<keyword evidence="8" id="KW-0479">Metal-binding</keyword>
<dbReference type="FunFam" id="3.40.50.720:FF:000045">
    <property type="entry name" value="1-deoxy-D-xylulose 5-phosphate reductoisomerase"/>
    <property type="match status" value="1"/>
</dbReference>
<evidence type="ECO:0000256" key="13">
    <source>
        <dbReference type="ARBA" id="ARBA00023211"/>
    </source>
</evidence>
<dbReference type="PANTHER" id="PTHR30525">
    <property type="entry name" value="1-DEOXY-D-XYLULOSE 5-PHOSPHATE REDUCTOISOMERASE"/>
    <property type="match status" value="1"/>
</dbReference>
<dbReference type="Proteomes" id="UP000244803">
    <property type="component" value="Chromosome 2"/>
</dbReference>
<evidence type="ECO:0000259" key="18">
    <source>
        <dbReference type="Pfam" id="PF08436"/>
    </source>
</evidence>
<evidence type="ECO:0000256" key="1">
    <source>
        <dbReference type="ARBA" id="ARBA00001936"/>
    </source>
</evidence>
<evidence type="ECO:0000256" key="4">
    <source>
        <dbReference type="ARBA" id="ARBA00005094"/>
    </source>
</evidence>
<keyword evidence="12 20" id="KW-0560">Oxidoreductase</keyword>
<dbReference type="Pfam" id="PF02670">
    <property type="entry name" value="DXP_reductoisom"/>
    <property type="match status" value="1"/>
</dbReference>
<feature type="domain" description="1-deoxy-D-xylulose 5-phosphate reductoisomerase N-terminal" evidence="17">
    <location>
        <begin position="19"/>
        <end position="145"/>
    </location>
</feature>
<evidence type="ECO:0000256" key="5">
    <source>
        <dbReference type="ARBA" id="ARBA00006825"/>
    </source>
</evidence>
<dbReference type="GO" id="GO:0020011">
    <property type="term" value="C:apicoplast"/>
    <property type="evidence" value="ECO:0007669"/>
    <property type="project" value="UniProtKB-SubCell"/>
</dbReference>
<dbReference type="GO" id="GO:0030145">
    <property type="term" value="F:manganese ion binding"/>
    <property type="evidence" value="ECO:0007669"/>
    <property type="project" value="TreeGrafter"/>
</dbReference>
<dbReference type="InterPro" id="IPR013512">
    <property type="entry name" value="DXP_reductoisomerase_N"/>
</dbReference>
<dbReference type="EC" id="1.1.1.267" evidence="6"/>
<dbReference type="NCBIfam" id="TIGR00243">
    <property type="entry name" value="Dxr"/>
    <property type="match status" value="1"/>
</dbReference>
<feature type="domain" description="DXP reductoisomerase C-terminal" evidence="19">
    <location>
        <begin position="292"/>
        <end position="407"/>
    </location>
</feature>
<evidence type="ECO:0000256" key="9">
    <source>
        <dbReference type="ARBA" id="ARBA00022857"/>
    </source>
</evidence>
<dbReference type="PIRSF" id="PIRSF006205">
    <property type="entry name" value="Dxp_reductismrs"/>
    <property type="match status" value="1"/>
</dbReference>
<dbReference type="InterPro" id="IPR036291">
    <property type="entry name" value="NAD(P)-bd_dom_sf"/>
</dbReference>
<evidence type="ECO:0000256" key="14">
    <source>
        <dbReference type="ARBA" id="ARBA00023229"/>
    </source>
</evidence>
<keyword evidence="13" id="KW-0464">Manganese</keyword>
<evidence type="ECO:0000259" key="17">
    <source>
        <dbReference type="Pfam" id="PF02670"/>
    </source>
</evidence>
<evidence type="ECO:0000256" key="7">
    <source>
        <dbReference type="ARBA" id="ARBA00022640"/>
    </source>
</evidence>
<dbReference type="Pfam" id="PF13288">
    <property type="entry name" value="DXPR_C"/>
    <property type="match status" value="1"/>
</dbReference>
<reference evidence="20" key="1">
    <citation type="submission" date="2022-07" db="EMBL/GenBank/DDBJ databases">
        <title>Evaluation of T. orientalis genome assembly methods using nanopore sequencing and analysis of variation between genomes.</title>
        <authorList>
            <person name="Yam J."/>
            <person name="Micallef M.L."/>
            <person name="Liu M."/>
            <person name="Djordjevic S.P."/>
            <person name="Bogema D.R."/>
            <person name="Jenkins C."/>
        </authorList>
    </citation>
    <scope>NUCLEOTIDE SEQUENCE</scope>
    <source>
        <strain evidence="20">Fish Creek</strain>
    </source>
</reference>
<dbReference type="SUPFAM" id="SSF51735">
    <property type="entry name" value="NAD(P)-binding Rossmann-fold domains"/>
    <property type="match status" value="1"/>
</dbReference>
<dbReference type="GO" id="GO:0030604">
    <property type="term" value="F:1-deoxy-D-xylulose-5-phosphate reductoisomerase activity"/>
    <property type="evidence" value="ECO:0007669"/>
    <property type="project" value="UniProtKB-EC"/>
</dbReference>
<dbReference type="InterPro" id="IPR013644">
    <property type="entry name" value="DXP_reductoisomerase_C"/>
</dbReference>
<dbReference type="InterPro" id="IPR026877">
    <property type="entry name" value="DXPR_C"/>
</dbReference>
<evidence type="ECO:0000256" key="12">
    <source>
        <dbReference type="ARBA" id="ARBA00023002"/>
    </source>
</evidence>
<comment type="cofactor">
    <cofactor evidence="1">
        <name>Mn(2+)</name>
        <dbReference type="ChEBI" id="CHEBI:29035"/>
    </cofactor>
</comment>
<evidence type="ECO:0000256" key="2">
    <source>
        <dbReference type="ARBA" id="ARBA00001946"/>
    </source>
</evidence>
<dbReference type="HAMAP" id="MF_00183">
    <property type="entry name" value="DXP_reductoisom"/>
    <property type="match status" value="1"/>
</dbReference>
<keyword evidence="10" id="KW-0933">Apicoplast</keyword>
<sequence>MYYYSHNSVSFRCSGPIKVAIVGSTGSVGTQALNVIRNMNKEETKFEVVALTARKNFELLSQQADEFMPKVCHIFNNSDRLKTLMRHKCDVLTSKRDLLDLCQNLDYDVLLMAISGCAAIEPTLAAALSGKRLALSNKESVVSAGRLLSRIVKESATTVIPVDSEHNAIFQCLDDGSVDIKKSNYVCNISQNSLKRVKNLILTSSGGPFRGSKFSDYKRLKMKDNISHPVWSMGSKITVDSSTMMNKALEVIEAHHLFGIPFENIKILIHKECIVHSMVEFVDNSVLAQMYLPDMCLPISHALNWPNRSDNGLPGLDLTKHTLTFTEADMENFPFIRLAYEVGRRGGLYPAVFNAANDMANELFRQNLINYDQLHELVHDTVDLFNPLELKDDRIEDILLADSWAKRKVRQLAQNT</sequence>
<name>A0A976QR71_THEOR</name>
<evidence type="ECO:0000259" key="19">
    <source>
        <dbReference type="Pfam" id="PF13288"/>
    </source>
</evidence>
<evidence type="ECO:0000256" key="11">
    <source>
        <dbReference type="ARBA" id="ARBA00022946"/>
    </source>
</evidence>
<dbReference type="GO" id="GO:0051484">
    <property type="term" value="P:isopentenyl diphosphate biosynthetic process, methylerythritol 4-phosphate pathway involved in terpenoid biosynthetic process"/>
    <property type="evidence" value="ECO:0007669"/>
    <property type="project" value="TreeGrafter"/>
</dbReference>
<dbReference type="InterPro" id="IPR003821">
    <property type="entry name" value="DXP_reductoisomerase"/>
</dbReference>
<dbReference type="Pfam" id="PF08436">
    <property type="entry name" value="DXP_redisom_C"/>
    <property type="match status" value="1"/>
</dbReference>
<dbReference type="SUPFAM" id="SSF55347">
    <property type="entry name" value="Glyceraldehyde-3-phosphate dehydrogenase-like, C-terminal domain"/>
    <property type="match status" value="1"/>
</dbReference>